<gene>
    <name evidence="2" type="ORF">CEPIT_LOCUS41236</name>
</gene>
<keyword evidence="3" id="KW-1185">Reference proteome</keyword>
<dbReference type="InterPro" id="IPR055290">
    <property type="entry name" value="At3g26010-like"/>
</dbReference>
<dbReference type="PANTHER" id="PTHR35546">
    <property type="entry name" value="F-BOX PROTEIN INTERACTION DOMAIN PROTEIN-RELATED"/>
    <property type="match status" value="1"/>
</dbReference>
<evidence type="ECO:0000313" key="3">
    <source>
        <dbReference type="Proteomes" id="UP001152523"/>
    </source>
</evidence>
<organism evidence="2 3">
    <name type="scientific">Cuscuta epithymum</name>
    <dbReference type="NCBI Taxonomy" id="186058"/>
    <lineage>
        <taxon>Eukaryota</taxon>
        <taxon>Viridiplantae</taxon>
        <taxon>Streptophyta</taxon>
        <taxon>Embryophyta</taxon>
        <taxon>Tracheophyta</taxon>
        <taxon>Spermatophyta</taxon>
        <taxon>Magnoliopsida</taxon>
        <taxon>eudicotyledons</taxon>
        <taxon>Gunneridae</taxon>
        <taxon>Pentapetalae</taxon>
        <taxon>asterids</taxon>
        <taxon>lamiids</taxon>
        <taxon>Solanales</taxon>
        <taxon>Convolvulaceae</taxon>
        <taxon>Cuscuteae</taxon>
        <taxon>Cuscuta</taxon>
        <taxon>Cuscuta subgen. Cuscuta</taxon>
    </lineage>
</organism>
<reference evidence="2" key="1">
    <citation type="submission" date="2022-07" db="EMBL/GenBank/DDBJ databases">
        <authorList>
            <person name="Macas J."/>
            <person name="Novak P."/>
            <person name="Neumann P."/>
        </authorList>
    </citation>
    <scope>NUCLEOTIDE SEQUENCE</scope>
</reference>
<dbReference type="InterPro" id="IPR056592">
    <property type="entry name" value="Beta-prop_At3g26010-like"/>
</dbReference>
<accession>A0AAV0G8T4</accession>
<feature type="domain" description="F-box protein At3g26010-like beta-propeller" evidence="1">
    <location>
        <begin position="127"/>
        <end position="427"/>
    </location>
</feature>
<evidence type="ECO:0000259" key="1">
    <source>
        <dbReference type="Pfam" id="PF24750"/>
    </source>
</evidence>
<dbReference type="Proteomes" id="UP001152523">
    <property type="component" value="Unassembled WGS sequence"/>
</dbReference>
<protein>
    <recommendedName>
        <fullName evidence="1">F-box protein At3g26010-like beta-propeller domain-containing protein</fullName>
    </recommendedName>
</protein>
<dbReference type="PANTHER" id="PTHR35546:SF25">
    <property type="entry name" value="F-BOX DOMAIN-CONTAINING PROTEIN"/>
    <property type="match status" value="1"/>
</dbReference>
<evidence type="ECO:0000313" key="2">
    <source>
        <dbReference type="EMBL" id="CAH9144168.1"/>
    </source>
</evidence>
<proteinExistence type="predicted"/>
<name>A0AAV0G8T4_9ASTE</name>
<dbReference type="Pfam" id="PF24750">
    <property type="entry name" value="b-prop_At3g26010-like"/>
    <property type="match status" value="1"/>
</dbReference>
<sequence>MAKRLLFSGEFQQNLKRSCQTAVNPGAGEGMSAADLGLLLRGEGGNEDVLLEILARLPNSRNAIHGGLVCHLWHSLISQQQFIPRFIGLREQKKKEQPYSIIFRMVDVFERAPDEYYRPICNLFSEESMVLHGGETVTSCRSYPPSGSRGGVQPPSPNMVIGASCGDLLLLSQGERYYKGPNSHYLCNPVTKQWLHLPDVWFGDFLIGFAVVRMPPTRNSSGSYEYKVVFIHFPHDRGDNDFARLGDSWKFQMSIYCSKSRKWNVNSWFRYPVPTTTKTPRLFINPITCNGTIYWFNCDVVPDYVIACDLANNPHSTAFIDLPEGSLAGGGSVVSLELGAVQGELRLFNVFCPSSRDPQQPLDLVVVKVWELNHRTNSWTLVHDTCFNDRPPPNGMQVEEEEEEEEENKFNIRTVAFHPHDGDVVFLVCGCGVFRYHISRGVYEKVDELCSVFRYHITPQGVFEKVDELLHSVPPNELLTSFTLLHSIWPNTMLLSPSE</sequence>
<dbReference type="AlphaFoldDB" id="A0AAV0G8T4"/>
<comment type="caution">
    <text evidence="2">The sequence shown here is derived from an EMBL/GenBank/DDBJ whole genome shotgun (WGS) entry which is preliminary data.</text>
</comment>
<dbReference type="EMBL" id="CAMAPF010001061">
    <property type="protein sequence ID" value="CAH9144168.1"/>
    <property type="molecule type" value="Genomic_DNA"/>
</dbReference>